<name>A0ABY7FUR9_MYAAR</name>
<dbReference type="Gene3D" id="2.60.40.60">
    <property type="entry name" value="Cadherins"/>
    <property type="match status" value="1"/>
</dbReference>
<reference evidence="2" key="1">
    <citation type="submission" date="2022-11" db="EMBL/GenBank/DDBJ databases">
        <title>Centuries of genome instability and evolution in soft-shell clam transmissible cancer (bioRxiv).</title>
        <authorList>
            <person name="Hart S.F.M."/>
            <person name="Yonemitsu M.A."/>
            <person name="Giersch R.M."/>
            <person name="Beal B.F."/>
            <person name="Arriagada G."/>
            <person name="Davis B.W."/>
            <person name="Ostrander E.A."/>
            <person name="Goff S.P."/>
            <person name="Metzger M.J."/>
        </authorList>
    </citation>
    <scope>NUCLEOTIDE SEQUENCE</scope>
    <source>
        <strain evidence="2">MELC-2E11</strain>
        <tissue evidence="2">Siphon/mantle</tissue>
    </source>
</reference>
<dbReference type="InterPro" id="IPR015919">
    <property type="entry name" value="Cadherin-like_sf"/>
</dbReference>
<evidence type="ECO:0000256" key="1">
    <source>
        <dbReference type="SAM" id="MobiDB-lite"/>
    </source>
</evidence>
<dbReference type="SUPFAM" id="SSF49313">
    <property type="entry name" value="Cadherin-like"/>
    <property type="match status" value="1"/>
</dbReference>
<protein>
    <submittedName>
        <fullName evidence="2">Uncharacterized protein</fullName>
    </submittedName>
</protein>
<evidence type="ECO:0000313" key="2">
    <source>
        <dbReference type="EMBL" id="WAR25983.1"/>
    </source>
</evidence>
<evidence type="ECO:0000313" key="3">
    <source>
        <dbReference type="Proteomes" id="UP001164746"/>
    </source>
</evidence>
<dbReference type="Proteomes" id="UP001164746">
    <property type="component" value="Chromosome 14"/>
</dbReference>
<dbReference type="EMBL" id="CP111025">
    <property type="protein sequence ID" value="WAR25983.1"/>
    <property type="molecule type" value="Genomic_DNA"/>
</dbReference>
<sequence length="91" mass="9393">MGEPRSNALLQPAPVFTSPATPLSSMDTIEESDPIGTNVMTLAATDSGSFTIGSQSPSTPTKFGISGGVTLVTSDTFDYEAGETSYTLEIV</sequence>
<accession>A0ABY7FUR9</accession>
<proteinExistence type="predicted"/>
<organism evidence="2 3">
    <name type="scientific">Mya arenaria</name>
    <name type="common">Soft-shell clam</name>
    <dbReference type="NCBI Taxonomy" id="6604"/>
    <lineage>
        <taxon>Eukaryota</taxon>
        <taxon>Metazoa</taxon>
        <taxon>Spiralia</taxon>
        <taxon>Lophotrochozoa</taxon>
        <taxon>Mollusca</taxon>
        <taxon>Bivalvia</taxon>
        <taxon>Autobranchia</taxon>
        <taxon>Heteroconchia</taxon>
        <taxon>Euheterodonta</taxon>
        <taxon>Imparidentia</taxon>
        <taxon>Neoheterodontei</taxon>
        <taxon>Myida</taxon>
        <taxon>Myoidea</taxon>
        <taxon>Myidae</taxon>
        <taxon>Mya</taxon>
    </lineage>
</organism>
<keyword evidence="3" id="KW-1185">Reference proteome</keyword>
<dbReference type="CDD" id="cd11304">
    <property type="entry name" value="Cadherin_repeat"/>
    <property type="match status" value="1"/>
</dbReference>
<feature type="region of interest" description="Disordered" evidence="1">
    <location>
        <begin position="1"/>
        <end position="23"/>
    </location>
</feature>
<gene>
    <name evidence="2" type="ORF">MAR_011687</name>
</gene>